<evidence type="ECO:0000313" key="5">
    <source>
        <dbReference type="Proteomes" id="UP001212997"/>
    </source>
</evidence>
<reference evidence="4" key="1">
    <citation type="submission" date="2022-07" db="EMBL/GenBank/DDBJ databases">
        <title>Genome Sequence of Physisporinus lineatus.</title>
        <authorList>
            <person name="Buettner E."/>
        </authorList>
    </citation>
    <scope>NUCLEOTIDE SEQUENCE</scope>
    <source>
        <strain evidence="4">VT162</strain>
    </source>
</reference>
<feature type="compositionally biased region" description="Pro residues" evidence="2">
    <location>
        <begin position="416"/>
        <end position="425"/>
    </location>
</feature>
<organism evidence="4 5">
    <name type="scientific">Meripilus lineatus</name>
    <dbReference type="NCBI Taxonomy" id="2056292"/>
    <lineage>
        <taxon>Eukaryota</taxon>
        <taxon>Fungi</taxon>
        <taxon>Dikarya</taxon>
        <taxon>Basidiomycota</taxon>
        <taxon>Agaricomycotina</taxon>
        <taxon>Agaricomycetes</taxon>
        <taxon>Polyporales</taxon>
        <taxon>Meripilaceae</taxon>
        <taxon>Meripilus</taxon>
    </lineage>
</organism>
<dbReference type="InterPro" id="IPR013937">
    <property type="entry name" value="Sorting_nexin_C"/>
</dbReference>
<dbReference type="EMBL" id="JANAWD010000229">
    <property type="protein sequence ID" value="KAJ3483409.1"/>
    <property type="molecule type" value="Genomic_DNA"/>
</dbReference>
<feature type="compositionally biased region" description="Polar residues" evidence="2">
    <location>
        <begin position="15"/>
        <end position="24"/>
    </location>
</feature>
<sequence length="555" mass="61027">MSSSTPHRSRPHAHSIQSFSSSVIEKTPSAKGAKANTLARRLLFPNLPPDADLPPIFASQVASPDLNAEVYDFVAIALRAYVNPWWTKITRYDKEFLPQITRVLTAVARALESRLTATDLSPLVFRDIPTLLTQHTVDYRNARSKLNSSYAAAGAATLPHLFHQMQPHMAVSPDGKIEEAYIRQAADHILKALLPPEDYGPEAERYIIREIVVNVLMAVLPRLAQPWFIHKLILDYMGPEKEGDRELAEVSQRLLSLPKFVHEFSDIFPLLQPSDHLQESDSSASQSSRPPLPRQRSYNFSFQSIVIFVLSAVRSLSGGCLALIHAYKQTLGTIKKVNQSSALFPPPGSHSAAVVDASFNGDHGQDDTASLKSTLPGTLVPMTPMTPGMVPPPSISSSSSQSSSSISDSSYRHSQPQPPQPPPPNYTHSMLHLFSTLVTPPPPTVIPISVSSPSANQYANLTPLALTHILSLIVTLLSPFLSRLLPYLLYTNILSPSSLANYLRIARRALFPNGWPAPPPVDPTPEEQIEMRQELERRLLALVPGQFTLLIPVIV</sequence>
<comment type="caution">
    <text evidence="4">The sequence shown here is derived from an EMBL/GenBank/DDBJ whole genome shotgun (WGS) entry which is preliminary data.</text>
</comment>
<protein>
    <recommendedName>
        <fullName evidence="3">PXA domain-containing protein</fullName>
    </recommendedName>
</protein>
<dbReference type="GO" id="GO:0035091">
    <property type="term" value="F:phosphatidylinositol binding"/>
    <property type="evidence" value="ECO:0007669"/>
    <property type="project" value="TreeGrafter"/>
</dbReference>
<gene>
    <name evidence="4" type="ORF">NLI96_g6336</name>
</gene>
<feature type="compositionally biased region" description="Low complexity" evidence="2">
    <location>
        <begin position="395"/>
        <end position="409"/>
    </location>
</feature>
<dbReference type="Pfam" id="PF08628">
    <property type="entry name" value="Nexin_C"/>
    <property type="match status" value="1"/>
</dbReference>
<dbReference type="AlphaFoldDB" id="A0AAD5YI80"/>
<feature type="compositionally biased region" description="Low complexity" evidence="2">
    <location>
        <begin position="374"/>
        <end position="388"/>
    </location>
</feature>
<feature type="region of interest" description="Disordered" evidence="2">
    <location>
        <begin position="358"/>
        <end position="429"/>
    </location>
</feature>
<evidence type="ECO:0000313" key="4">
    <source>
        <dbReference type="EMBL" id="KAJ3483409.1"/>
    </source>
</evidence>
<dbReference type="PANTHER" id="PTHR22775">
    <property type="entry name" value="SORTING NEXIN"/>
    <property type="match status" value="1"/>
</dbReference>
<evidence type="ECO:0000256" key="1">
    <source>
        <dbReference type="ARBA" id="ARBA00010883"/>
    </source>
</evidence>
<dbReference type="Pfam" id="PF02194">
    <property type="entry name" value="PXA"/>
    <property type="match status" value="1"/>
</dbReference>
<evidence type="ECO:0000259" key="3">
    <source>
        <dbReference type="PROSITE" id="PS51207"/>
    </source>
</evidence>
<dbReference type="SMART" id="SM00313">
    <property type="entry name" value="PXA"/>
    <property type="match status" value="1"/>
</dbReference>
<keyword evidence="5" id="KW-1185">Reference proteome</keyword>
<dbReference type="PROSITE" id="PS51207">
    <property type="entry name" value="PXA"/>
    <property type="match status" value="1"/>
</dbReference>
<comment type="similarity">
    <text evidence="1">Belongs to the sorting nexin family.</text>
</comment>
<accession>A0AAD5YI80</accession>
<name>A0AAD5YI80_9APHY</name>
<evidence type="ECO:0000256" key="2">
    <source>
        <dbReference type="SAM" id="MobiDB-lite"/>
    </source>
</evidence>
<dbReference type="InterPro" id="IPR003114">
    <property type="entry name" value="Phox_assoc"/>
</dbReference>
<dbReference type="PANTHER" id="PTHR22775:SF3">
    <property type="entry name" value="SORTING NEXIN-13"/>
    <property type="match status" value="1"/>
</dbReference>
<dbReference type="Proteomes" id="UP001212997">
    <property type="component" value="Unassembled WGS sequence"/>
</dbReference>
<feature type="region of interest" description="Disordered" evidence="2">
    <location>
        <begin position="1"/>
        <end position="30"/>
    </location>
</feature>
<feature type="domain" description="PXA" evidence="3">
    <location>
        <begin position="63"/>
        <end position="241"/>
    </location>
</feature>
<proteinExistence type="inferred from homology"/>